<dbReference type="GO" id="GO:0005524">
    <property type="term" value="F:ATP binding"/>
    <property type="evidence" value="ECO:0007669"/>
    <property type="project" value="UniProtKB-KW"/>
</dbReference>
<comment type="function">
    <text evidence="1">Allows the formation of correctly charged Asn-tRNA(Asn) or Gln-tRNA(Gln) through the transamidation of misacylated Asp-tRNA(Asn) or Glu-tRNA(Gln) in organisms which lack either or both of asparaginyl-tRNA or glutaminyl-tRNA synthetases. The reaction takes place in the presence of glutamine and ATP through an activated phospho-Asp-tRNA(Asn) or phospho-Glu-tRNA(Gln).</text>
</comment>
<dbReference type="NCBIfam" id="TIGR00135">
    <property type="entry name" value="gatC"/>
    <property type="match status" value="1"/>
</dbReference>
<dbReference type="GO" id="GO:0006450">
    <property type="term" value="P:regulation of translational fidelity"/>
    <property type="evidence" value="ECO:0007669"/>
    <property type="project" value="InterPro"/>
</dbReference>
<protein>
    <recommendedName>
        <fullName evidence="1">Aspartyl/glutamyl-tRNA(Asn/Gln) amidotransferase subunit C</fullName>
        <shortName evidence="1">Asp/Glu-ADT subunit C</shortName>
        <ecNumber evidence="1">6.3.5.-</ecNumber>
    </recommendedName>
</protein>
<dbReference type="EC" id="6.3.5.-" evidence="1"/>
<dbReference type="EMBL" id="PCVN01000109">
    <property type="protein sequence ID" value="PIQ74074.1"/>
    <property type="molecule type" value="Genomic_DNA"/>
</dbReference>
<dbReference type="PANTHER" id="PTHR15004">
    <property type="entry name" value="GLUTAMYL-TRNA(GLN) AMIDOTRANSFERASE SUBUNIT C, MITOCHONDRIAL"/>
    <property type="match status" value="1"/>
</dbReference>
<keyword evidence="1" id="KW-0436">Ligase</keyword>
<evidence type="ECO:0000313" key="2">
    <source>
        <dbReference type="EMBL" id="PIQ74074.1"/>
    </source>
</evidence>
<name>A0A2H0KRN9_9BACT</name>
<dbReference type="GO" id="GO:0050567">
    <property type="term" value="F:glutaminyl-tRNA synthase (glutamine-hydrolyzing) activity"/>
    <property type="evidence" value="ECO:0007669"/>
    <property type="project" value="UniProtKB-UniRule"/>
</dbReference>
<dbReference type="GO" id="GO:0006412">
    <property type="term" value="P:translation"/>
    <property type="evidence" value="ECO:0007669"/>
    <property type="project" value="UniProtKB-UniRule"/>
</dbReference>
<dbReference type="Pfam" id="PF02686">
    <property type="entry name" value="GatC"/>
    <property type="match status" value="1"/>
</dbReference>
<keyword evidence="1" id="KW-0547">Nucleotide-binding</keyword>
<dbReference type="PANTHER" id="PTHR15004:SF0">
    <property type="entry name" value="GLUTAMYL-TRNA(GLN) AMIDOTRANSFERASE SUBUNIT C, MITOCHONDRIAL"/>
    <property type="match status" value="1"/>
</dbReference>
<dbReference type="GO" id="GO:0050566">
    <property type="term" value="F:asparaginyl-tRNA synthase (glutamine-hydrolyzing) activity"/>
    <property type="evidence" value="ECO:0007669"/>
    <property type="project" value="RHEA"/>
</dbReference>
<dbReference type="InterPro" id="IPR003837">
    <property type="entry name" value="GatC"/>
</dbReference>
<comment type="catalytic activity">
    <reaction evidence="1">
        <text>L-glutamyl-tRNA(Gln) + L-glutamine + ATP + H2O = L-glutaminyl-tRNA(Gln) + L-glutamate + ADP + phosphate + H(+)</text>
        <dbReference type="Rhea" id="RHEA:17521"/>
        <dbReference type="Rhea" id="RHEA-COMP:9681"/>
        <dbReference type="Rhea" id="RHEA-COMP:9684"/>
        <dbReference type="ChEBI" id="CHEBI:15377"/>
        <dbReference type="ChEBI" id="CHEBI:15378"/>
        <dbReference type="ChEBI" id="CHEBI:29985"/>
        <dbReference type="ChEBI" id="CHEBI:30616"/>
        <dbReference type="ChEBI" id="CHEBI:43474"/>
        <dbReference type="ChEBI" id="CHEBI:58359"/>
        <dbReference type="ChEBI" id="CHEBI:78520"/>
        <dbReference type="ChEBI" id="CHEBI:78521"/>
        <dbReference type="ChEBI" id="CHEBI:456216"/>
    </reaction>
</comment>
<keyword evidence="2" id="KW-0808">Transferase</keyword>
<dbReference type="Gene3D" id="1.10.20.60">
    <property type="entry name" value="Glu-tRNAGln amidotransferase C subunit, N-terminal domain"/>
    <property type="match status" value="1"/>
</dbReference>
<comment type="similarity">
    <text evidence="1">Belongs to the GatC family.</text>
</comment>
<keyword evidence="1" id="KW-0067">ATP-binding</keyword>
<dbReference type="SUPFAM" id="SSF141000">
    <property type="entry name" value="Glu-tRNAGln amidotransferase C subunit"/>
    <property type="match status" value="1"/>
</dbReference>
<gene>
    <name evidence="1" type="primary">gatC</name>
    <name evidence="2" type="ORF">COV85_04100</name>
</gene>
<dbReference type="HAMAP" id="MF_00122">
    <property type="entry name" value="GatC"/>
    <property type="match status" value="1"/>
</dbReference>
<accession>A0A2H0KRN9</accession>
<dbReference type="Proteomes" id="UP000231550">
    <property type="component" value="Unassembled WGS sequence"/>
</dbReference>
<reference evidence="2 3" key="1">
    <citation type="submission" date="2017-09" db="EMBL/GenBank/DDBJ databases">
        <title>Depth-based differentiation of microbial function through sediment-hosted aquifers and enrichment of novel symbionts in the deep terrestrial subsurface.</title>
        <authorList>
            <person name="Probst A.J."/>
            <person name="Ladd B."/>
            <person name="Jarett J.K."/>
            <person name="Geller-Mcgrath D.E."/>
            <person name="Sieber C.M."/>
            <person name="Emerson J.B."/>
            <person name="Anantharaman K."/>
            <person name="Thomas B.C."/>
            <person name="Malmstrom R."/>
            <person name="Stieglmeier M."/>
            <person name="Klingl A."/>
            <person name="Woyke T."/>
            <person name="Ryan C.M."/>
            <person name="Banfield J.F."/>
        </authorList>
    </citation>
    <scope>NUCLEOTIDE SEQUENCE [LARGE SCALE GENOMIC DNA]</scope>
    <source>
        <strain evidence="2">CG11_big_fil_rev_8_21_14_0_20_44_10</strain>
    </source>
</reference>
<evidence type="ECO:0000256" key="1">
    <source>
        <dbReference type="HAMAP-Rule" id="MF_00122"/>
    </source>
</evidence>
<evidence type="ECO:0000313" key="3">
    <source>
        <dbReference type="Proteomes" id="UP000231550"/>
    </source>
</evidence>
<dbReference type="AlphaFoldDB" id="A0A2H0KRN9"/>
<organism evidence="2 3">
    <name type="scientific">Candidatus Portnoybacteria bacterium CG11_big_fil_rev_8_21_14_0_20_44_10</name>
    <dbReference type="NCBI Taxonomy" id="1974818"/>
    <lineage>
        <taxon>Bacteria</taxon>
        <taxon>Candidatus Portnoyibacteriota</taxon>
    </lineage>
</organism>
<sequence length="102" mass="11475">MYILFVIDINHIAKLARIGLSEEELEKLSGELSAILDFVGKLQKADTAKVEPMAGGTTLFNVVRDDEPRPIDIEGRNKILKNVPKRKGDYIEVRLVLDQNDL</sequence>
<dbReference type="InterPro" id="IPR036113">
    <property type="entry name" value="Asp/Glu-ADT_sf_sub_c"/>
</dbReference>
<comment type="catalytic activity">
    <reaction evidence="1">
        <text>L-aspartyl-tRNA(Asn) + L-glutamine + ATP + H2O = L-asparaginyl-tRNA(Asn) + L-glutamate + ADP + phosphate + 2 H(+)</text>
        <dbReference type="Rhea" id="RHEA:14513"/>
        <dbReference type="Rhea" id="RHEA-COMP:9674"/>
        <dbReference type="Rhea" id="RHEA-COMP:9677"/>
        <dbReference type="ChEBI" id="CHEBI:15377"/>
        <dbReference type="ChEBI" id="CHEBI:15378"/>
        <dbReference type="ChEBI" id="CHEBI:29985"/>
        <dbReference type="ChEBI" id="CHEBI:30616"/>
        <dbReference type="ChEBI" id="CHEBI:43474"/>
        <dbReference type="ChEBI" id="CHEBI:58359"/>
        <dbReference type="ChEBI" id="CHEBI:78515"/>
        <dbReference type="ChEBI" id="CHEBI:78516"/>
        <dbReference type="ChEBI" id="CHEBI:456216"/>
    </reaction>
</comment>
<keyword evidence="1" id="KW-0648">Protein biosynthesis</keyword>
<proteinExistence type="inferred from homology"/>
<comment type="caution">
    <text evidence="2">The sequence shown here is derived from an EMBL/GenBank/DDBJ whole genome shotgun (WGS) entry which is preliminary data.</text>
</comment>
<dbReference type="GO" id="GO:0016740">
    <property type="term" value="F:transferase activity"/>
    <property type="evidence" value="ECO:0007669"/>
    <property type="project" value="UniProtKB-KW"/>
</dbReference>
<comment type="subunit">
    <text evidence="1">Heterotrimer of A, B and C subunits.</text>
</comment>
<dbReference type="GO" id="GO:0070681">
    <property type="term" value="P:glutaminyl-tRNAGln biosynthesis via transamidation"/>
    <property type="evidence" value="ECO:0007669"/>
    <property type="project" value="TreeGrafter"/>
</dbReference>